<dbReference type="InterPro" id="IPR036869">
    <property type="entry name" value="J_dom_sf"/>
</dbReference>
<comment type="subcellular location">
    <subcellularLocation>
        <location evidence="2">Cytoplasm</location>
    </subcellularLocation>
    <subcellularLocation>
        <location evidence="1">Nucleus</location>
    </subcellularLocation>
</comment>
<proteinExistence type="predicted"/>
<dbReference type="Gene3D" id="3.30.70.330">
    <property type="match status" value="1"/>
</dbReference>
<dbReference type="InterPro" id="IPR035979">
    <property type="entry name" value="RBD_domain_sf"/>
</dbReference>
<sequence length="420" mass="47678">MAGPDDLKEHAASKEDFYALLGLEPTAQDNEIRRAYRRTALKYHPDKIANPTPADIDKFHLLQIAYDVLSEPSVRQLYDNAREARERKKRETEMLAGARRKMKEDLEARERGVKRSWDAANADAKAERAAQDMLEAEIRRLAEDGARRRRQKEELLKREILEEEERIEQEREARERAREEERKAKRGNAGGNTVPEEDRMIKVRWPREGLGVNIDKDRLTHLFSRFGKIESAFLLKDKKQRLTESHKKKIVATGVIVFASIVGAHAAVQDLQKQRGDEWDAIYSVEWAKGQPPNLSPAYSQTTSSNTEGASNSSDELPKKTTRNLYSFPGLNLADTRASTTKGDQTRKAPSFASFSSATAASRSQTTSAEKPPLNGLSLEEITLIRLREAARDAEKKKLEQQLREEDEKADVAERTEKNA</sequence>
<reference evidence="9 10" key="1">
    <citation type="journal article" date="2016" name="Genome Biol. Evol.">
        <title>Divergent and convergent evolution of fungal pathogenicity.</title>
        <authorList>
            <person name="Shang Y."/>
            <person name="Xiao G."/>
            <person name="Zheng P."/>
            <person name="Cen K."/>
            <person name="Zhan S."/>
            <person name="Wang C."/>
        </authorList>
    </citation>
    <scope>NUCLEOTIDE SEQUENCE [LARGE SCALE GENOMIC DNA]</scope>
    <source>
        <strain evidence="9 10">ARSEF 7405</strain>
    </source>
</reference>
<evidence type="ECO:0000256" key="7">
    <source>
        <dbReference type="SAM" id="MobiDB-lite"/>
    </source>
</evidence>
<dbReference type="AlphaFoldDB" id="A0A168A944"/>
<feature type="coiled-coil region" evidence="6">
    <location>
        <begin position="74"/>
        <end position="187"/>
    </location>
</feature>
<dbReference type="GO" id="GO:0003676">
    <property type="term" value="F:nucleic acid binding"/>
    <property type="evidence" value="ECO:0007669"/>
    <property type="project" value="InterPro"/>
</dbReference>
<feature type="region of interest" description="Disordered" evidence="7">
    <location>
        <begin position="398"/>
        <end position="420"/>
    </location>
</feature>
<comment type="caution">
    <text evidence="9">The sequence shown here is derived from an EMBL/GenBank/DDBJ whole genome shotgun (WGS) entry which is preliminary data.</text>
</comment>
<feature type="region of interest" description="Disordered" evidence="7">
    <location>
        <begin position="293"/>
        <end position="376"/>
    </location>
</feature>
<dbReference type="InterPro" id="IPR001623">
    <property type="entry name" value="DnaJ_domain"/>
</dbReference>
<dbReference type="InterPro" id="IPR012677">
    <property type="entry name" value="Nucleotide-bd_a/b_plait_sf"/>
</dbReference>
<evidence type="ECO:0000313" key="9">
    <source>
        <dbReference type="EMBL" id="KZZ93628.1"/>
    </source>
</evidence>
<protein>
    <submittedName>
        <fullName evidence="9">Heat shock protein DnaJ</fullName>
    </submittedName>
</protein>
<dbReference type="VEuPathDB" id="FungiDB:AAP_02420"/>
<evidence type="ECO:0000259" key="8">
    <source>
        <dbReference type="PROSITE" id="PS50076"/>
    </source>
</evidence>
<feature type="compositionally biased region" description="Low complexity" evidence="7">
    <location>
        <begin position="349"/>
        <end position="369"/>
    </location>
</feature>
<dbReference type="GO" id="GO:0005737">
    <property type="term" value="C:cytoplasm"/>
    <property type="evidence" value="ECO:0007669"/>
    <property type="project" value="UniProtKB-SubCell"/>
</dbReference>
<dbReference type="Proteomes" id="UP000242877">
    <property type="component" value="Unassembled WGS sequence"/>
</dbReference>
<keyword evidence="9" id="KW-0346">Stress response</keyword>
<keyword evidence="3" id="KW-0963">Cytoplasm</keyword>
<keyword evidence="4" id="KW-0143">Chaperone</keyword>
<evidence type="ECO:0000256" key="1">
    <source>
        <dbReference type="ARBA" id="ARBA00004123"/>
    </source>
</evidence>
<dbReference type="CDD" id="cd06257">
    <property type="entry name" value="DnaJ"/>
    <property type="match status" value="1"/>
</dbReference>
<evidence type="ECO:0000256" key="2">
    <source>
        <dbReference type="ARBA" id="ARBA00004496"/>
    </source>
</evidence>
<evidence type="ECO:0000256" key="5">
    <source>
        <dbReference type="ARBA" id="ARBA00023242"/>
    </source>
</evidence>
<dbReference type="PANTHER" id="PTHR44313:SF1">
    <property type="entry name" value="DNAJ HOMOLOG SUBFAMILY C MEMBER 17"/>
    <property type="match status" value="1"/>
</dbReference>
<keyword evidence="5" id="KW-0539">Nucleus</keyword>
<organism evidence="9 10">
    <name type="scientific">Ascosphaera apis ARSEF 7405</name>
    <dbReference type="NCBI Taxonomy" id="392613"/>
    <lineage>
        <taxon>Eukaryota</taxon>
        <taxon>Fungi</taxon>
        <taxon>Dikarya</taxon>
        <taxon>Ascomycota</taxon>
        <taxon>Pezizomycotina</taxon>
        <taxon>Eurotiomycetes</taxon>
        <taxon>Eurotiomycetidae</taxon>
        <taxon>Onygenales</taxon>
        <taxon>Ascosphaeraceae</taxon>
        <taxon>Ascosphaera</taxon>
    </lineage>
</organism>
<dbReference type="GO" id="GO:0005681">
    <property type="term" value="C:spliceosomal complex"/>
    <property type="evidence" value="ECO:0007669"/>
    <property type="project" value="TreeGrafter"/>
</dbReference>
<dbReference type="SMART" id="SM00271">
    <property type="entry name" value="DnaJ"/>
    <property type="match status" value="1"/>
</dbReference>
<dbReference type="PROSITE" id="PS50076">
    <property type="entry name" value="DNAJ_2"/>
    <property type="match status" value="1"/>
</dbReference>
<evidence type="ECO:0000256" key="3">
    <source>
        <dbReference type="ARBA" id="ARBA00022490"/>
    </source>
</evidence>
<dbReference type="OrthoDB" id="376357at2759"/>
<evidence type="ECO:0000313" key="10">
    <source>
        <dbReference type="Proteomes" id="UP000242877"/>
    </source>
</evidence>
<gene>
    <name evidence="9" type="ORF">AAP_02420</name>
</gene>
<dbReference type="Pfam" id="PF00226">
    <property type="entry name" value="DnaJ"/>
    <property type="match status" value="1"/>
</dbReference>
<keyword evidence="10" id="KW-1185">Reference proteome</keyword>
<dbReference type="SUPFAM" id="SSF46565">
    <property type="entry name" value="Chaperone J-domain"/>
    <property type="match status" value="1"/>
</dbReference>
<name>A0A168A944_9EURO</name>
<dbReference type="InterPro" id="IPR052094">
    <property type="entry name" value="Pre-mRNA-splicing_ERAD"/>
</dbReference>
<keyword evidence="6" id="KW-0175">Coiled coil</keyword>
<dbReference type="SUPFAM" id="SSF54928">
    <property type="entry name" value="RNA-binding domain, RBD"/>
    <property type="match status" value="1"/>
</dbReference>
<dbReference type="PRINTS" id="PR00625">
    <property type="entry name" value="JDOMAIN"/>
</dbReference>
<dbReference type="Gene3D" id="1.10.287.110">
    <property type="entry name" value="DnaJ domain"/>
    <property type="match status" value="1"/>
</dbReference>
<feature type="compositionally biased region" description="Polar residues" evidence="7">
    <location>
        <begin position="297"/>
        <end position="315"/>
    </location>
</feature>
<evidence type="ECO:0000256" key="4">
    <source>
        <dbReference type="ARBA" id="ARBA00023186"/>
    </source>
</evidence>
<accession>A0A168A944</accession>
<dbReference type="PANTHER" id="PTHR44313">
    <property type="entry name" value="DNAJ HOMOLOG SUBFAMILY C MEMBER 17"/>
    <property type="match status" value="1"/>
</dbReference>
<feature type="domain" description="J" evidence="8">
    <location>
        <begin position="16"/>
        <end position="82"/>
    </location>
</feature>
<dbReference type="EMBL" id="AZGZ01000008">
    <property type="protein sequence ID" value="KZZ93628.1"/>
    <property type="molecule type" value="Genomic_DNA"/>
</dbReference>
<evidence type="ECO:0000256" key="6">
    <source>
        <dbReference type="SAM" id="Coils"/>
    </source>
</evidence>
<dbReference type="GO" id="GO:0000390">
    <property type="term" value="P:spliceosomal complex disassembly"/>
    <property type="evidence" value="ECO:0007669"/>
    <property type="project" value="TreeGrafter"/>
</dbReference>